<feature type="compositionally biased region" description="Basic and acidic residues" evidence="1">
    <location>
        <begin position="36"/>
        <end position="48"/>
    </location>
</feature>
<dbReference type="Proteomes" id="UP000433737">
    <property type="component" value="Unassembled WGS sequence"/>
</dbReference>
<proteinExistence type="predicted"/>
<organism evidence="2 3">
    <name type="scientific">Pantoea brenneri</name>
    <dbReference type="NCBI Taxonomy" id="472694"/>
    <lineage>
        <taxon>Bacteria</taxon>
        <taxon>Pseudomonadati</taxon>
        <taxon>Pseudomonadota</taxon>
        <taxon>Gammaproteobacteria</taxon>
        <taxon>Enterobacterales</taxon>
        <taxon>Erwiniaceae</taxon>
        <taxon>Pantoea</taxon>
    </lineage>
</organism>
<dbReference type="AlphaFoldDB" id="A0AAX3JBH7"/>
<gene>
    <name evidence="2" type="ORF">PANT111_490009</name>
</gene>
<evidence type="ECO:0000313" key="3">
    <source>
        <dbReference type="Proteomes" id="UP000433737"/>
    </source>
</evidence>
<reference evidence="2 3" key="1">
    <citation type="submission" date="2019-10" db="EMBL/GenBank/DDBJ databases">
        <authorList>
            <person name="Karimi E."/>
        </authorList>
    </citation>
    <scope>NUCLEOTIDE SEQUENCE [LARGE SCALE GENOMIC DNA]</scope>
    <source>
        <strain evidence="2">Pantoea sp. 111</strain>
    </source>
</reference>
<accession>A0AAX3JBH7</accession>
<name>A0AAX3JBH7_9GAMM</name>
<sequence length="60" mass="6402">MSASLAGARITIKPLSLLIISKKLKQQSESAPKVEIQPKQEAASDAKVKRACQKSGSITH</sequence>
<protein>
    <submittedName>
        <fullName evidence="2">Uncharacterized protein</fullName>
    </submittedName>
</protein>
<evidence type="ECO:0000313" key="2">
    <source>
        <dbReference type="EMBL" id="VXC53292.1"/>
    </source>
</evidence>
<dbReference type="EMBL" id="CABWMH010000044">
    <property type="protein sequence ID" value="VXC53292.1"/>
    <property type="molecule type" value="Genomic_DNA"/>
</dbReference>
<comment type="caution">
    <text evidence="2">The sequence shown here is derived from an EMBL/GenBank/DDBJ whole genome shotgun (WGS) entry which is preliminary data.</text>
</comment>
<evidence type="ECO:0000256" key="1">
    <source>
        <dbReference type="SAM" id="MobiDB-lite"/>
    </source>
</evidence>
<feature type="region of interest" description="Disordered" evidence="1">
    <location>
        <begin position="27"/>
        <end position="60"/>
    </location>
</feature>